<evidence type="ECO:0000259" key="2">
    <source>
        <dbReference type="SMART" id="SM00645"/>
    </source>
</evidence>
<dbReference type="Gene3D" id="3.90.70.10">
    <property type="entry name" value="Cysteine proteinases"/>
    <property type="match status" value="1"/>
</dbReference>
<dbReference type="eggNOG" id="COG4870">
    <property type="taxonomic scope" value="Bacteria"/>
</dbReference>
<name>I3YEZ1_THIV6</name>
<keyword evidence="3" id="KW-0378">Hydrolase</keyword>
<dbReference type="GO" id="GO:0006508">
    <property type="term" value="P:proteolysis"/>
    <property type="evidence" value="ECO:0007669"/>
    <property type="project" value="UniProtKB-KW"/>
</dbReference>
<evidence type="ECO:0000313" key="3">
    <source>
        <dbReference type="EMBL" id="AFL75559.1"/>
    </source>
</evidence>
<dbReference type="SUPFAM" id="SSF54001">
    <property type="entry name" value="Cysteine proteinases"/>
    <property type="match status" value="1"/>
</dbReference>
<dbReference type="InterPro" id="IPR013128">
    <property type="entry name" value="Peptidase_C1A"/>
</dbReference>
<dbReference type="OrthoDB" id="5378341at2"/>
<dbReference type="EMBL" id="CP003154">
    <property type="protein sequence ID" value="AFL75559.1"/>
    <property type="molecule type" value="Genomic_DNA"/>
</dbReference>
<dbReference type="PRINTS" id="PR00705">
    <property type="entry name" value="PAPAIN"/>
</dbReference>
<feature type="domain" description="Peptidase C1A papain C-terminal" evidence="2">
    <location>
        <begin position="92"/>
        <end position="295"/>
    </location>
</feature>
<evidence type="ECO:0000256" key="1">
    <source>
        <dbReference type="ARBA" id="ARBA00008455"/>
    </source>
</evidence>
<dbReference type="PROSITE" id="PS00139">
    <property type="entry name" value="THIOL_PROTEASE_CYS"/>
    <property type="match status" value="1"/>
</dbReference>
<dbReference type="GO" id="GO:0008234">
    <property type="term" value="F:cysteine-type peptidase activity"/>
    <property type="evidence" value="ECO:0007669"/>
    <property type="project" value="InterPro"/>
</dbReference>
<organism evidence="3 4">
    <name type="scientific">Thiocystis violascens (strain ATCC 17096 / DSM 198 / 6111)</name>
    <name type="common">Chromatium violascens</name>
    <dbReference type="NCBI Taxonomy" id="765911"/>
    <lineage>
        <taxon>Bacteria</taxon>
        <taxon>Pseudomonadati</taxon>
        <taxon>Pseudomonadota</taxon>
        <taxon>Gammaproteobacteria</taxon>
        <taxon>Chromatiales</taxon>
        <taxon>Chromatiaceae</taxon>
        <taxon>Thiocystis</taxon>
    </lineage>
</organism>
<dbReference type="InterPro" id="IPR000668">
    <property type="entry name" value="Peptidase_C1A_C"/>
</dbReference>
<dbReference type="Proteomes" id="UP000006062">
    <property type="component" value="Chromosome"/>
</dbReference>
<dbReference type="CDD" id="cd02248">
    <property type="entry name" value="Peptidase_C1A"/>
    <property type="match status" value="1"/>
</dbReference>
<reference evidence="3 4" key="1">
    <citation type="submission" date="2012-06" db="EMBL/GenBank/DDBJ databases">
        <title>Complete sequence of Thiocystis violascens DSM 198.</title>
        <authorList>
            <consortium name="US DOE Joint Genome Institute"/>
            <person name="Lucas S."/>
            <person name="Han J."/>
            <person name="Lapidus A."/>
            <person name="Cheng J.-F."/>
            <person name="Goodwin L."/>
            <person name="Pitluck S."/>
            <person name="Peters L."/>
            <person name="Ovchinnikova G."/>
            <person name="Teshima H."/>
            <person name="Detter J.C."/>
            <person name="Han C."/>
            <person name="Tapia R."/>
            <person name="Land M."/>
            <person name="Hauser L."/>
            <person name="Kyrpides N."/>
            <person name="Ivanova N."/>
            <person name="Pagani I."/>
            <person name="Vogl K."/>
            <person name="Liu Z."/>
            <person name="Frigaard N.-U."/>
            <person name="Bryant D."/>
            <person name="Woyke T."/>
        </authorList>
    </citation>
    <scope>NUCLEOTIDE SEQUENCE [LARGE SCALE GENOMIC DNA]</scope>
    <source>
        <strain evidence="4">ATCC 17096 / DSM 198 / 6111</strain>
    </source>
</reference>
<dbReference type="InterPro" id="IPR025660">
    <property type="entry name" value="Pept_his_AS"/>
</dbReference>
<dbReference type="PANTHER" id="PTHR12411">
    <property type="entry name" value="CYSTEINE PROTEASE FAMILY C1-RELATED"/>
    <property type="match status" value="1"/>
</dbReference>
<dbReference type="KEGG" id="tvi:Thivi_3711"/>
<dbReference type="AlphaFoldDB" id="I3YEZ1"/>
<gene>
    <name evidence="3" type="ordered locus">Thivi_3711</name>
</gene>
<dbReference type="HOGENOM" id="CLU_563749_0_0_6"/>
<protein>
    <submittedName>
        <fullName evidence="3">Cysteine protease</fullName>
    </submittedName>
</protein>
<keyword evidence="4" id="KW-1185">Reference proteome</keyword>
<dbReference type="STRING" id="765911.Thivi_3711"/>
<accession>I3YEZ1</accession>
<dbReference type="SMART" id="SM00645">
    <property type="entry name" value="Pept_C1"/>
    <property type="match status" value="1"/>
</dbReference>
<dbReference type="Pfam" id="PF00112">
    <property type="entry name" value="Peptidase_C1"/>
    <property type="match status" value="1"/>
</dbReference>
<dbReference type="PROSITE" id="PS00639">
    <property type="entry name" value="THIOL_PROTEASE_HIS"/>
    <property type="match status" value="1"/>
</dbReference>
<comment type="similarity">
    <text evidence="1">Belongs to the peptidase C1 family.</text>
</comment>
<dbReference type="InterPro" id="IPR038765">
    <property type="entry name" value="Papain-like_cys_pep_sf"/>
</dbReference>
<evidence type="ECO:0000313" key="4">
    <source>
        <dbReference type="Proteomes" id="UP000006062"/>
    </source>
</evidence>
<dbReference type="RefSeq" id="WP_014779954.1">
    <property type="nucleotide sequence ID" value="NC_018012.1"/>
</dbReference>
<keyword evidence="3" id="KW-0645">Protease</keyword>
<sequence length="484" mass="51785">MSNSITPSLDYRKRELSASDDIRSALAALRQEAVAKQWTFDVGYTTAMDFKPEQITGMKPPGDWLEKAQLQDAVAKTLDEPGQAALGACVASATKFNWADYGAVTPVKDQGNCGSCWAFGTHGAFEGSYAILNNALINSSEQDTLDCSDAGDCGGGWWAYDYLINTGSAEEENYPYTAVKGACNASVARPFKAAVWGYVNSQVQIPSVAELKKALCDYGPLGIAVAVTPAFQAYKSGVFNESSTANINHAITLIGWDDSKQAWRIKNSWGIGWGESGYMWIAYGCNKIGYAATWVKAKPSQVPVCKDGPSLMAYDEFYWGDTKKQFSANSNVASVTFTLTREMYVSVVADSSAFIANGTAPQSFTTGLYTGDATNVMFTASLRKGTFQAADQHVQVHSAYAAKLPAGTYTFYWKIWLSGYTIGFDSGTLTVTAVPCSMGGKLKTVQVAAEGLFGMMSEDDATIVAAAGALPDQHITIARSNGSA</sequence>
<proteinExistence type="inferred from homology"/>
<dbReference type="InterPro" id="IPR000169">
    <property type="entry name" value="Pept_cys_AS"/>
</dbReference>
<dbReference type="InterPro" id="IPR039417">
    <property type="entry name" value="Peptidase_C1A_papain-like"/>
</dbReference>